<feature type="transmembrane region" description="Helical" evidence="6">
    <location>
        <begin position="120"/>
        <end position="143"/>
    </location>
</feature>
<evidence type="ECO:0000256" key="5">
    <source>
        <dbReference type="ARBA" id="ARBA00038359"/>
    </source>
</evidence>
<evidence type="ECO:0000256" key="3">
    <source>
        <dbReference type="ARBA" id="ARBA00022989"/>
    </source>
</evidence>
<feature type="transmembrane region" description="Helical" evidence="6">
    <location>
        <begin position="43"/>
        <end position="68"/>
    </location>
</feature>
<evidence type="ECO:0000256" key="2">
    <source>
        <dbReference type="ARBA" id="ARBA00022692"/>
    </source>
</evidence>
<gene>
    <name evidence="8" type="ORF">CLO192961_LOCUS69146</name>
</gene>
<evidence type="ECO:0000313" key="8">
    <source>
        <dbReference type="EMBL" id="VUC21992.1"/>
    </source>
</evidence>
<keyword evidence="4 6" id="KW-0472">Membrane</keyword>
<protein>
    <recommendedName>
        <fullName evidence="7">Rhodopsin domain-containing protein</fullName>
    </recommendedName>
</protein>
<dbReference type="PANTHER" id="PTHR33048:SF93">
    <property type="entry name" value="INTEGRAL MEMBRANE PROTEIN"/>
    <property type="match status" value="1"/>
</dbReference>
<keyword evidence="2 6" id="KW-0812">Transmembrane</keyword>
<evidence type="ECO:0000313" key="9">
    <source>
        <dbReference type="Proteomes" id="UP000766486"/>
    </source>
</evidence>
<dbReference type="EMBL" id="CABFNS010000502">
    <property type="protein sequence ID" value="VUC21992.1"/>
    <property type="molecule type" value="Genomic_DNA"/>
</dbReference>
<organism evidence="8 9">
    <name type="scientific">Bionectria ochroleuca</name>
    <name type="common">Gliocladium roseum</name>
    <dbReference type="NCBI Taxonomy" id="29856"/>
    <lineage>
        <taxon>Eukaryota</taxon>
        <taxon>Fungi</taxon>
        <taxon>Dikarya</taxon>
        <taxon>Ascomycota</taxon>
        <taxon>Pezizomycotina</taxon>
        <taxon>Sordariomycetes</taxon>
        <taxon>Hypocreomycetidae</taxon>
        <taxon>Hypocreales</taxon>
        <taxon>Bionectriaceae</taxon>
        <taxon>Clonostachys</taxon>
    </lineage>
</organism>
<evidence type="ECO:0000256" key="1">
    <source>
        <dbReference type="ARBA" id="ARBA00004141"/>
    </source>
</evidence>
<dbReference type="InterPro" id="IPR052337">
    <property type="entry name" value="SAT4-like"/>
</dbReference>
<feature type="transmembrane region" description="Helical" evidence="6">
    <location>
        <begin position="163"/>
        <end position="188"/>
    </location>
</feature>
<dbReference type="PANTHER" id="PTHR33048">
    <property type="entry name" value="PTH11-LIKE INTEGRAL MEMBRANE PROTEIN (AFU_ORTHOLOGUE AFUA_5G11245)"/>
    <property type="match status" value="1"/>
</dbReference>
<reference evidence="8 9" key="1">
    <citation type="submission" date="2019-06" db="EMBL/GenBank/DDBJ databases">
        <authorList>
            <person name="Broberg M."/>
        </authorList>
    </citation>
    <scope>NUCLEOTIDE SEQUENCE [LARGE SCALE GENOMIC DNA]</scope>
</reference>
<evidence type="ECO:0000256" key="6">
    <source>
        <dbReference type="SAM" id="Phobius"/>
    </source>
</evidence>
<dbReference type="Pfam" id="PF20684">
    <property type="entry name" value="Fung_rhodopsin"/>
    <property type="match status" value="1"/>
</dbReference>
<evidence type="ECO:0000256" key="4">
    <source>
        <dbReference type="ARBA" id="ARBA00023136"/>
    </source>
</evidence>
<accession>A0ABY6TTL8</accession>
<comment type="similarity">
    <text evidence="5">Belongs to the SAT4 family.</text>
</comment>
<feature type="domain" description="Rhodopsin" evidence="7">
    <location>
        <begin position="27"/>
        <end position="264"/>
    </location>
</feature>
<comment type="subcellular location">
    <subcellularLocation>
        <location evidence="1">Membrane</location>
        <topology evidence="1">Multi-pass membrane protein</topology>
    </subcellularLocation>
</comment>
<dbReference type="InterPro" id="IPR049326">
    <property type="entry name" value="Rhodopsin_dom_fungi"/>
</dbReference>
<comment type="caution">
    <text evidence="8">The sequence shown here is derived from an EMBL/GenBank/DDBJ whole genome shotgun (WGS) entry which is preliminary data.</text>
</comment>
<feature type="transmembrane region" description="Helical" evidence="6">
    <location>
        <begin position="200"/>
        <end position="219"/>
    </location>
</feature>
<feature type="transmembrane region" description="Helical" evidence="6">
    <location>
        <begin position="88"/>
        <end position="113"/>
    </location>
</feature>
<proteinExistence type="inferred from homology"/>
<evidence type="ECO:0000259" key="7">
    <source>
        <dbReference type="Pfam" id="PF20684"/>
    </source>
</evidence>
<keyword evidence="3 6" id="KW-1133">Transmembrane helix</keyword>
<name>A0ABY6TTL8_BIOOC</name>
<sequence length="389" mass="43329">MTYGGNGPMINAVLWTETAIAAIFVLARCYTRRFILHSLGLDDCFLILALLLLVTFSSCVAVGTSHGVGQRRADIAPENYIEAMKWEVIAQGLSIFNLVASKGAVAFLLLRIVTKTWHKVYIWFCVVTNSIIATWCTIAVFVHCTPVDRIWNPNVEGHCWLDLTKVALATSAYAVCIDFALGTVPCFIIWELNMKRKDKIVTICGLSLGILVGICGILRTTAIQSLRSHEEYIYDTTNMLIYSGTENFVSALCASIPVIRALWTKVLYGYAGSNGSYQKRSHHLSDLSMNMGDAECAVRESAASPGIETRIYATSFDGSMENQSEETILRDKIQRSVIGEQELVCTSKMSINFSQQRRKDSDVYRSDSETYRKNSEAYASFRKDSSDSR</sequence>
<feature type="transmembrane region" description="Helical" evidence="6">
    <location>
        <begin position="12"/>
        <end position="31"/>
    </location>
</feature>
<dbReference type="Proteomes" id="UP000766486">
    <property type="component" value="Unassembled WGS sequence"/>
</dbReference>
<keyword evidence="9" id="KW-1185">Reference proteome</keyword>